<dbReference type="Proteomes" id="UP000605148">
    <property type="component" value="Unassembled WGS sequence"/>
</dbReference>
<evidence type="ECO:0000313" key="7">
    <source>
        <dbReference type="Proteomes" id="UP000605148"/>
    </source>
</evidence>
<keyword evidence="3" id="KW-0547">Nucleotide-binding</keyword>
<dbReference type="InterPro" id="IPR003439">
    <property type="entry name" value="ABC_transporter-like_ATP-bd"/>
</dbReference>
<keyword evidence="7" id="KW-1185">Reference proteome</keyword>
<dbReference type="GO" id="GO:0016887">
    <property type="term" value="F:ATP hydrolysis activity"/>
    <property type="evidence" value="ECO:0007669"/>
    <property type="project" value="InterPro"/>
</dbReference>
<dbReference type="PANTHER" id="PTHR42781:SF8">
    <property type="entry name" value="BICARBONATE TRANSPORT ATP-BINDING PROTEIN CMPC"/>
    <property type="match status" value="1"/>
</dbReference>
<reference evidence="6" key="1">
    <citation type="journal article" date="2014" name="Int. J. Syst. Evol. Microbiol.">
        <title>Complete genome sequence of Corynebacterium casei LMG S-19264T (=DSM 44701T), isolated from a smear-ripened cheese.</title>
        <authorList>
            <consortium name="US DOE Joint Genome Institute (JGI-PGF)"/>
            <person name="Walter F."/>
            <person name="Albersmeier A."/>
            <person name="Kalinowski J."/>
            <person name="Ruckert C."/>
        </authorList>
    </citation>
    <scope>NUCLEOTIDE SEQUENCE</scope>
    <source>
        <strain evidence="6">CGMCC 1.12426</strain>
    </source>
</reference>
<dbReference type="PROSITE" id="PS00211">
    <property type="entry name" value="ABC_TRANSPORTER_1"/>
    <property type="match status" value="1"/>
</dbReference>
<evidence type="ECO:0000256" key="1">
    <source>
        <dbReference type="ARBA" id="ARBA00005417"/>
    </source>
</evidence>
<dbReference type="InterPro" id="IPR050093">
    <property type="entry name" value="ABC_SmlMolc_Importer"/>
</dbReference>
<proteinExistence type="inferred from homology"/>
<evidence type="ECO:0000256" key="2">
    <source>
        <dbReference type="ARBA" id="ARBA00022448"/>
    </source>
</evidence>
<keyword evidence="2" id="KW-0813">Transport</keyword>
<gene>
    <name evidence="6" type="ORF">GCM10011316_39380</name>
</gene>
<dbReference type="Gene3D" id="3.40.50.300">
    <property type="entry name" value="P-loop containing nucleotide triphosphate hydrolases"/>
    <property type="match status" value="1"/>
</dbReference>
<dbReference type="InterPro" id="IPR003593">
    <property type="entry name" value="AAA+_ATPase"/>
</dbReference>
<dbReference type="SMART" id="SM00382">
    <property type="entry name" value="AAA"/>
    <property type="match status" value="1"/>
</dbReference>
<evidence type="ECO:0000256" key="4">
    <source>
        <dbReference type="ARBA" id="ARBA00022840"/>
    </source>
</evidence>
<name>A0A916TNJ3_9HYPH</name>
<dbReference type="PANTHER" id="PTHR42781">
    <property type="entry name" value="SPERMIDINE/PUTRESCINE IMPORT ATP-BINDING PROTEIN POTA"/>
    <property type="match status" value="1"/>
</dbReference>
<dbReference type="RefSeq" id="WP_150497911.1">
    <property type="nucleotide sequence ID" value="NZ_BMFA01000021.1"/>
</dbReference>
<comment type="caution">
    <text evidence="6">The sequence shown here is derived from an EMBL/GenBank/DDBJ whole genome shotgun (WGS) entry which is preliminary data.</text>
</comment>
<dbReference type="GO" id="GO:0005524">
    <property type="term" value="F:ATP binding"/>
    <property type="evidence" value="ECO:0007669"/>
    <property type="project" value="UniProtKB-KW"/>
</dbReference>
<dbReference type="OrthoDB" id="9802264at2"/>
<reference evidence="6" key="2">
    <citation type="submission" date="2020-09" db="EMBL/GenBank/DDBJ databases">
        <authorList>
            <person name="Sun Q."/>
            <person name="Zhou Y."/>
        </authorList>
    </citation>
    <scope>NUCLEOTIDE SEQUENCE</scope>
    <source>
        <strain evidence="6">CGMCC 1.12426</strain>
    </source>
</reference>
<dbReference type="AlphaFoldDB" id="A0A916TNJ3"/>
<dbReference type="InterPro" id="IPR017871">
    <property type="entry name" value="ABC_transporter-like_CS"/>
</dbReference>
<dbReference type="EMBL" id="BMFA01000021">
    <property type="protein sequence ID" value="GGB63646.1"/>
    <property type="molecule type" value="Genomic_DNA"/>
</dbReference>
<comment type="similarity">
    <text evidence="1">Belongs to the ABC transporter superfamily.</text>
</comment>
<organism evidence="6 7">
    <name type="scientific">Roseibium aquae</name>
    <dbReference type="NCBI Taxonomy" id="1323746"/>
    <lineage>
        <taxon>Bacteria</taxon>
        <taxon>Pseudomonadati</taxon>
        <taxon>Pseudomonadota</taxon>
        <taxon>Alphaproteobacteria</taxon>
        <taxon>Hyphomicrobiales</taxon>
        <taxon>Stappiaceae</taxon>
        <taxon>Roseibium</taxon>
    </lineage>
</organism>
<evidence type="ECO:0000259" key="5">
    <source>
        <dbReference type="PROSITE" id="PS50893"/>
    </source>
</evidence>
<dbReference type="InterPro" id="IPR027417">
    <property type="entry name" value="P-loop_NTPase"/>
</dbReference>
<keyword evidence="4" id="KW-0067">ATP-binding</keyword>
<dbReference type="SUPFAM" id="SSF52540">
    <property type="entry name" value="P-loop containing nucleoside triphosphate hydrolases"/>
    <property type="match status" value="1"/>
</dbReference>
<sequence length="270" mass="29731">MTISPPMDVDSLPPDIAAGSCVRPILEASRLSISYPGQRGTVVAPLQDFSLAIQTGKITCILGASGSGKTTLLRALGGFITGAPTGGVLFKGRYLQAPTPEIVMIFQENNLFPWLNVRDNVGFGLRYRPWTGEQKESRLSSIIETVGLADAIDRYPHQLSGGMRQRAAIARALVTEPRVLLLDEPFSALDVTLRRRMSEMTNMIWSALGTTMVMVTHNVEEAITMGHRVVILGYQPARIILDEDTSDPEFKDRYGTTFLALQRRIENLIE</sequence>
<evidence type="ECO:0000313" key="6">
    <source>
        <dbReference type="EMBL" id="GGB63646.1"/>
    </source>
</evidence>
<protein>
    <recommendedName>
        <fullName evidence="5">ABC transporter domain-containing protein</fullName>
    </recommendedName>
</protein>
<dbReference type="PROSITE" id="PS50893">
    <property type="entry name" value="ABC_TRANSPORTER_2"/>
    <property type="match status" value="1"/>
</dbReference>
<accession>A0A916TNJ3</accession>
<dbReference type="CDD" id="cd03293">
    <property type="entry name" value="ABC_NrtD_SsuB_transporters"/>
    <property type="match status" value="1"/>
</dbReference>
<evidence type="ECO:0000256" key="3">
    <source>
        <dbReference type="ARBA" id="ARBA00022741"/>
    </source>
</evidence>
<feature type="domain" description="ABC transporter" evidence="5">
    <location>
        <begin position="26"/>
        <end position="259"/>
    </location>
</feature>
<dbReference type="Pfam" id="PF00005">
    <property type="entry name" value="ABC_tran"/>
    <property type="match status" value="1"/>
</dbReference>